<evidence type="ECO:0000313" key="1">
    <source>
        <dbReference type="EMBL" id="KAK0393487.1"/>
    </source>
</evidence>
<comment type="caution">
    <text evidence="1">The sequence shown here is derived from an EMBL/GenBank/DDBJ whole genome shotgun (WGS) entry which is preliminary data.</text>
</comment>
<proteinExistence type="predicted"/>
<protein>
    <submittedName>
        <fullName evidence="1">Uncharacterized protein</fullName>
    </submittedName>
</protein>
<dbReference type="AlphaFoldDB" id="A0AA39GTY1"/>
<reference evidence="1" key="1">
    <citation type="submission" date="2023-06" db="EMBL/GenBank/DDBJ databases">
        <title>Genomic analysis of the entomopathogenic nematode Steinernema hermaphroditum.</title>
        <authorList>
            <person name="Schwarz E.M."/>
            <person name="Heppert J.K."/>
            <person name="Baniya A."/>
            <person name="Schwartz H.T."/>
            <person name="Tan C.-H."/>
            <person name="Antoshechkin I."/>
            <person name="Sternberg P.W."/>
            <person name="Goodrich-Blair H."/>
            <person name="Dillman A.R."/>
        </authorList>
    </citation>
    <scope>NUCLEOTIDE SEQUENCE</scope>
    <source>
        <strain evidence="1">PS9179</strain>
        <tissue evidence="1">Whole animal</tissue>
    </source>
</reference>
<evidence type="ECO:0000313" key="2">
    <source>
        <dbReference type="Proteomes" id="UP001175271"/>
    </source>
</evidence>
<dbReference type="Proteomes" id="UP001175271">
    <property type="component" value="Unassembled WGS sequence"/>
</dbReference>
<accession>A0AA39GTY1</accession>
<sequence>MDRVPYFFCDSVAQLLNDEQQMYRLMGILRKRCYNWCAALRAHRSNRVNFTFRIEFANNQWRHELLSVDKNGAFSFEELSVSKKAKFMRIDRVDICETTKSTACFATTFHNLQVMLRAIKKFAPSPAVKIGNVRRIKKDELSTIFSILEDLQIIACLTYAHSKLIESFILRRMKSGYLKELNIHSKGWSHEFGNELQKFAMQPQMRRLDCLQNCDLVIRKRVIEYLFRIRSLKPCPRPRIYDIRLDFPAKEMETMHPELQKHKEDGVIYWWTKNNTHIQAYLVHSHAKIKIYRI</sequence>
<gene>
    <name evidence="1" type="ORF">QR680_000236</name>
</gene>
<keyword evidence="2" id="KW-1185">Reference proteome</keyword>
<name>A0AA39GTY1_9BILA</name>
<dbReference type="EMBL" id="JAUCMV010000005">
    <property type="protein sequence ID" value="KAK0393487.1"/>
    <property type="molecule type" value="Genomic_DNA"/>
</dbReference>
<organism evidence="1 2">
    <name type="scientific">Steinernema hermaphroditum</name>
    <dbReference type="NCBI Taxonomy" id="289476"/>
    <lineage>
        <taxon>Eukaryota</taxon>
        <taxon>Metazoa</taxon>
        <taxon>Ecdysozoa</taxon>
        <taxon>Nematoda</taxon>
        <taxon>Chromadorea</taxon>
        <taxon>Rhabditida</taxon>
        <taxon>Tylenchina</taxon>
        <taxon>Panagrolaimomorpha</taxon>
        <taxon>Strongyloidoidea</taxon>
        <taxon>Steinernematidae</taxon>
        <taxon>Steinernema</taxon>
    </lineage>
</organism>